<feature type="active site" description="Proton donor" evidence="2">
    <location>
        <position position="50"/>
    </location>
</feature>
<proteinExistence type="inferred from homology"/>
<evidence type="ECO:0000313" key="3">
    <source>
        <dbReference type="EMBL" id="RJG03851.1"/>
    </source>
</evidence>
<sequence>MSATDDARADASDKPLRLFFALWPDDATREALQILQMHVHGRRTRVENLHATLTFLGNQPAVHLPVLKTILADLPRIGFTLQIDRLGYFKRKHIAWAGSHATPKALVTLQESLAQALMRHGIAFDRKNDFTPHITLARDAEPPLDRPFDPFTWEVKQIALVQSTQEGGRLAYQVLVSRHLEEAD</sequence>
<comment type="similarity">
    <text evidence="2">Belongs to the 2H phosphoesterase superfamily. ThpR family.</text>
</comment>
<dbReference type="Proteomes" id="UP000266327">
    <property type="component" value="Unassembled WGS sequence"/>
</dbReference>
<dbReference type="Gene3D" id="3.90.1140.10">
    <property type="entry name" value="Cyclic phosphodiesterase"/>
    <property type="match status" value="1"/>
</dbReference>
<dbReference type="HAMAP" id="MF_01940">
    <property type="entry name" value="RNA_CPDase"/>
    <property type="match status" value="1"/>
</dbReference>
<dbReference type="GO" id="GO:0004113">
    <property type="term" value="F:2',3'-cyclic-nucleotide 3'-phosphodiesterase activity"/>
    <property type="evidence" value="ECO:0007669"/>
    <property type="project" value="InterPro"/>
</dbReference>
<dbReference type="AlphaFoldDB" id="A0A3A3G7B7"/>
<gene>
    <name evidence="3" type="primary">thpR</name>
    <name evidence="3" type="ORF">D3878_21525</name>
</gene>
<dbReference type="SUPFAM" id="SSF55144">
    <property type="entry name" value="LigT-like"/>
    <property type="match status" value="1"/>
</dbReference>
<dbReference type="Pfam" id="PF13563">
    <property type="entry name" value="2_5_RNA_ligase2"/>
    <property type="match status" value="1"/>
</dbReference>
<feature type="short sequence motif" description="HXTX 1" evidence="2">
    <location>
        <begin position="50"/>
        <end position="53"/>
    </location>
</feature>
<dbReference type="InterPro" id="IPR009097">
    <property type="entry name" value="Cyclic_Pdiesterase"/>
</dbReference>
<dbReference type="NCBIfam" id="TIGR02258">
    <property type="entry name" value="2_5_ligase"/>
    <property type="match status" value="1"/>
</dbReference>
<dbReference type="EC" id="3.1.4.58" evidence="2"/>
<dbReference type="PANTHER" id="PTHR35561:SF1">
    <property type="entry name" value="RNA 2',3'-CYCLIC PHOSPHODIESTERASE"/>
    <property type="match status" value="1"/>
</dbReference>
<keyword evidence="1 2" id="KW-0378">Hydrolase</keyword>
<dbReference type="GO" id="GO:0008664">
    <property type="term" value="F:RNA 2',3'-cyclic 3'-phosphodiesterase activity"/>
    <property type="evidence" value="ECO:0007669"/>
    <property type="project" value="UniProtKB-EC"/>
</dbReference>
<comment type="caution">
    <text evidence="3">The sequence shown here is derived from an EMBL/GenBank/DDBJ whole genome shotgun (WGS) entry which is preliminary data.</text>
</comment>
<organism evidence="3 4">
    <name type="scientific">Noviherbaspirillum sedimenti</name>
    <dbReference type="NCBI Taxonomy" id="2320865"/>
    <lineage>
        <taxon>Bacteria</taxon>
        <taxon>Pseudomonadati</taxon>
        <taxon>Pseudomonadota</taxon>
        <taxon>Betaproteobacteria</taxon>
        <taxon>Burkholderiales</taxon>
        <taxon>Oxalobacteraceae</taxon>
        <taxon>Noviherbaspirillum</taxon>
    </lineage>
</organism>
<accession>A0A3A3G7B7</accession>
<name>A0A3A3G7B7_9BURK</name>
<comment type="catalytic activity">
    <reaction evidence="2">
        <text>a 3'-end 2',3'-cyclophospho-ribonucleotide-RNA + H2O = a 3'-end 2'-phospho-ribonucleotide-RNA + H(+)</text>
        <dbReference type="Rhea" id="RHEA:11828"/>
        <dbReference type="Rhea" id="RHEA-COMP:10464"/>
        <dbReference type="Rhea" id="RHEA-COMP:17353"/>
        <dbReference type="ChEBI" id="CHEBI:15377"/>
        <dbReference type="ChEBI" id="CHEBI:15378"/>
        <dbReference type="ChEBI" id="CHEBI:83064"/>
        <dbReference type="ChEBI" id="CHEBI:173113"/>
        <dbReference type="EC" id="3.1.4.58"/>
    </reaction>
</comment>
<dbReference type="RefSeq" id="WP_119787337.1">
    <property type="nucleotide sequence ID" value="NZ_QYUQ01000002.1"/>
</dbReference>
<dbReference type="InterPro" id="IPR004175">
    <property type="entry name" value="RNA_CPDase"/>
</dbReference>
<evidence type="ECO:0000256" key="1">
    <source>
        <dbReference type="ARBA" id="ARBA00022801"/>
    </source>
</evidence>
<keyword evidence="4" id="KW-1185">Reference proteome</keyword>
<feature type="active site" description="Proton acceptor" evidence="2">
    <location>
        <position position="133"/>
    </location>
</feature>
<dbReference type="PANTHER" id="PTHR35561">
    <property type="entry name" value="RNA 2',3'-CYCLIC PHOSPHODIESTERASE"/>
    <property type="match status" value="1"/>
</dbReference>
<reference evidence="4" key="1">
    <citation type="submission" date="2018-09" db="EMBL/GenBank/DDBJ databases">
        <authorList>
            <person name="Zhu H."/>
        </authorList>
    </citation>
    <scope>NUCLEOTIDE SEQUENCE [LARGE SCALE GENOMIC DNA]</scope>
    <source>
        <strain evidence="4">K1S02-23</strain>
    </source>
</reference>
<protein>
    <recommendedName>
        <fullName evidence="2">RNA 2',3'-cyclic phosphodiesterase</fullName>
        <shortName evidence="2">RNA 2',3'-CPDase</shortName>
        <ecNumber evidence="2">3.1.4.58</ecNumber>
    </recommendedName>
</protein>
<feature type="short sequence motif" description="HXTX 2" evidence="2">
    <location>
        <begin position="133"/>
        <end position="136"/>
    </location>
</feature>
<evidence type="ECO:0000256" key="2">
    <source>
        <dbReference type="HAMAP-Rule" id="MF_01940"/>
    </source>
</evidence>
<evidence type="ECO:0000313" key="4">
    <source>
        <dbReference type="Proteomes" id="UP000266327"/>
    </source>
</evidence>
<dbReference type="EMBL" id="QYUQ01000002">
    <property type="protein sequence ID" value="RJG03851.1"/>
    <property type="molecule type" value="Genomic_DNA"/>
</dbReference>
<comment type="function">
    <text evidence="2">Hydrolyzes RNA 2',3'-cyclic phosphodiester to an RNA 2'-phosphomonoester.</text>
</comment>
<dbReference type="OrthoDB" id="7061261at2"/>